<dbReference type="EMBL" id="BMGY01000026">
    <property type="protein sequence ID" value="GGH87722.1"/>
    <property type="molecule type" value="Genomic_DNA"/>
</dbReference>
<sequence length="173" mass="19396">MQTQASTPLNGYQVLARKVIVHARTSFLIPIFRRLYGVAEASVQLSYLEKLPVGTLGRGMADILHDNHLQLIPHYENHDLKHVLLGYAMTPEDELKLKAFMLGNGDWSITCVGFLLLAVLTPEVWPALRRHYQRGRRTQPIVGWTLTEYAGHYTAALRQQIGLPTAATCHALA</sequence>
<feature type="transmembrane region" description="Helical" evidence="1">
    <location>
        <begin position="107"/>
        <end position="128"/>
    </location>
</feature>
<keyword evidence="1" id="KW-0472">Membrane</keyword>
<evidence type="ECO:0000256" key="1">
    <source>
        <dbReference type="SAM" id="Phobius"/>
    </source>
</evidence>
<proteinExistence type="predicted"/>
<evidence type="ECO:0000313" key="3">
    <source>
        <dbReference type="Proteomes" id="UP000637774"/>
    </source>
</evidence>
<evidence type="ECO:0008006" key="4">
    <source>
        <dbReference type="Google" id="ProtNLM"/>
    </source>
</evidence>
<keyword evidence="1" id="KW-1133">Transmembrane helix</keyword>
<comment type="caution">
    <text evidence="2">The sequence shown here is derived from an EMBL/GenBank/DDBJ whole genome shotgun (WGS) entry which is preliminary data.</text>
</comment>
<dbReference type="Proteomes" id="UP000637774">
    <property type="component" value="Unassembled WGS sequence"/>
</dbReference>
<name>A0ABQ2AA73_9BACT</name>
<keyword evidence="3" id="KW-1185">Reference proteome</keyword>
<organism evidence="2 3">
    <name type="scientific">Hymenobacter frigidus</name>
    <dbReference type="NCBI Taxonomy" id="1524095"/>
    <lineage>
        <taxon>Bacteria</taxon>
        <taxon>Pseudomonadati</taxon>
        <taxon>Bacteroidota</taxon>
        <taxon>Cytophagia</taxon>
        <taxon>Cytophagales</taxon>
        <taxon>Hymenobacteraceae</taxon>
        <taxon>Hymenobacter</taxon>
    </lineage>
</organism>
<reference evidence="3" key="1">
    <citation type="journal article" date="2019" name="Int. J. Syst. Evol. Microbiol.">
        <title>The Global Catalogue of Microorganisms (GCM) 10K type strain sequencing project: providing services to taxonomists for standard genome sequencing and annotation.</title>
        <authorList>
            <consortium name="The Broad Institute Genomics Platform"/>
            <consortium name="The Broad Institute Genome Sequencing Center for Infectious Disease"/>
            <person name="Wu L."/>
            <person name="Ma J."/>
        </authorList>
    </citation>
    <scope>NUCLEOTIDE SEQUENCE [LARGE SCALE GENOMIC DNA]</scope>
    <source>
        <strain evidence="3">CGMCC 1.14966</strain>
    </source>
</reference>
<accession>A0ABQ2AA73</accession>
<evidence type="ECO:0000313" key="2">
    <source>
        <dbReference type="EMBL" id="GGH87722.1"/>
    </source>
</evidence>
<dbReference type="RefSeq" id="WP_188562639.1">
    <property type="nucleotide sequence ID" value="NZ_BMGY01000026.1"/>
</dbReference>
<protein>
    <recommendedName>
        <fullName evidence="4">Ubiquinone biosynthesis protein COQ4</fullName>
    </recommendedName>
</protein>
<keyword evidence="1" id="KW-0812">Transmembrane</keyword>
<gene>
    <name evidence="2" type="ORF">GCM10011495_27300</name>
</gene>